<reference evidence="2" key="1">
    <citation type="journal article" date="2020" name="Stud. Mycol.">
        <title>101 Dothideomycetes genomes: a test case for predicting lifestyles and emergence of pathogens.</title>
        <authorList>
            <person name="Haridas S."/>
            <person name="Albert R."/>
            <person name="Binder M."/>
            <person name="Bloem J."/>
            <person name="Labutti K."/>
            <person name="Salamov A."/>
            <person name="Andreopoulos B."/>
            <person name="Baker S."/>
            <person name="Barry K."/>
            <person name="Bills G."/>
            <person name="Bluhm B."/>
            <person name="Cannon C."/>
            <person name="Castanera R."/>
            <person name="Culley D."/>
            <person name="Daum C."/>
            <person name="Ezra D."/>
            <person name="Gonzalez J."/>
            <person name="Henrissat B."/>
            <person name="Kuo A."/>
            <person name="Liang C."/>
            <person name="Lipzen A."/>
            <person name="Lutzoni F."/>
            <person name="Magnuson J."/>
            <person name="Mondo S."/>
            <person name="Nolan M."/>
            <person name="Ohm R."/>
            <person name="Pangilinan J."/>
            <person name="Park H.-J."/>
            <person name="Ramirez L."/>
            <person name="Alfaro M."/>
            <person name="Sun H."/>
            <person name="Tritt A."/>
            <person name="Yoshinaga Y."/>
            <person name="Zwiers L.-H."/>
            <person name="Turgeon B."/>
            <person name="Goodwin S."/>
            <person name="Spatafora J."/>
            <person name="Crous P."/>
            <person name="Grigoriev I."/>
        </authorList>
    </citation>
    <scope>NUCLEOTIDE SEQUENCE</scope>
    <source>
        <strain evidence="2">CBS 269.34</strain>
    </source>
</reference>
<dbReference type="AlphaFoldDB" id="A0A6A6QSL9"/>
<dbReference type="EMBL" id="MU004189">
    <property type="protein sequence ID" value="KAF2495508.1"/>
    <property type="molecule type" value="Genomic_DNA"/>
</dbReference>
<proteinExistence type="predicted"/>
<evidence type="ECO:0000313" key="2">
    <source>
        <dbReference type="EMBL" id="KAF2495508.1"/>
    </source>
</evidence>
<evidence type="ECO:0000256" key="1">
    <source>
        <dbReference type="SAM" id="Phobius"/>
    </source>
</evidence>
<dbReference type="Proteomes" id="UP000799750">
    <property type="component" value="Unassembled WGS sequence"/>
</dbReference>
<gene>
    <name evidence="2" type="ORF">BU16DRAFT_391453</name>
</gene>
<keyword evidence="1" id="KW-1133">Transmembrane helix</keyword>
<evidence type="ECO:0000313" key="3">
    <source>
        <dbReference type="Proteomes" id="UP000799750"/>
    </source>
</evidence>
<sequence length="104" mass="12084">MRPIHLSHHTITPSDTMFFFVETENHRCEYDTHERTGRAGRGGAAQEFLCFYSYCHAFGRVLNEYRLSLYACIVLLVWLFSFVSRFTCWVGLVGLAFCGFAMRL</sequence>
<accession>A0A6A6QSL9</accession>
<feature type="transmembrane region" description="Helical" evidence="1">
    <location>
        <begin position="69"/>
        <end position="102"/>
    </location>
</feature>
<keyword evidence="1" id="KW-0472">Membrane</keyword>
<keyword evidence="1" id="KW-0812">Transmembrane</keyword>
<organism evidence="2 3">
    <name type="scientific">Lophium mytilinum</name>
    <dbReference type="NCBI Taxonomy" id="390894"/>
    <lineage>
        <taxon>Eukaryota</taxon>
        <taxon>Fungi</taxon>
        <taxon>Dikarya</taxon>
        <taxon>Ascomycota</taxon>
        <taxon>Pezizomycotina</taxon>
        <taxon>Dothideomycetes</taxon>
        <taxon>Pleosporomycetidae</taxon>
        <taxon>Mytilinidiales</taxon>
        <taxon>Mytilinidiaceae</taxon>
        <taxon>Lophium</taxon>
    </lineage>
</organism>
<protein>
    <submittedName>
        <fullName evidence="2">Uncharacterized protein</fullName>
    </submittedName>
</protein>
<keyword evidence="3" id="KW-1185">Reference proteome</keyword>
<name>A0A6A6QSL9_9PEZI</name>